<dbReference type="PANTHER" id="PTHR43267">
    <property type="entry name" value="TRNA THREONYLCARBAMOYLADENOSINE DEHYDRATASE"/>
    <property type="match status" value="1"/>
</dbReference>
<dbReference type="RefSeq" id="WP_223925353.1">
    <property type="nucleotide sequence ID" value="NZ_BPTU01000002.1"/>
</dbReference>
<dbReference type="AlphaFoldDB" id="A0A9R1CZ13"/>
<feature type="compositionally biased region" description="Basic and acidic residues" evidence="1">
    <location>
        <begin position="266"/>
        <end position="305"/>
    </location>
</feature>
<dbReference type="CDD" id="cd00755">
    <property type="entry name" value="YgdL_like"/>
    <property type="match status" value="1"/>
</dbReference>
<name>A0A9R1CZ13_9BACT</name>
<proteinExistence type="predicted"/>
<sequence>MQNQFSRTQLLLGKPAIDTLNGSRVAVFGVGGVGGYVVEVLARSGVGAIDIIDDDRVCLTNVNRQILATISTVGKHKVDVAEARIHDINPRCIVRKYQTFYLPEKADMFDFNDYDYVVDCIDTVTAKLDIIQRCHRLGIPIISCLGAAYKLDATKFEVTDLFKTKMDPLAKVLRKKLRKTDVDHLKVVYSPEEPLESIDQPEISCRFHCICPNKDMRKCTDRHTIPSSNAWVPATAGLICGGEVVKDLIARADTMRIDLNTDPDNEPARIAKERATKMLDESKRLREEARRQRAEQEQIKEKDAS</sequence>
<dbReference type="EMBL" id="BPUB01000002">
    <property type="protein sequence ID" value="GJG59523.1"/>
    <property type="molecule type" value="Genomic_DNA"/>
</dbReference>
<evidence type="ECO:0000256" key="1">
    <source>
        <dbReference type="SAM" id="MobiDB-lite"/>
    </source>
</evidence>
<feature type="region of interest" description="Disordered" evidence="1">
    <location>
        <begin position="260"/>
        <end position="305"/>
    </location>
</feature>
<comment type="caution">
    <text evidence="3">The sequence shown here is derived from an EMBL/GenBank/DDBJ whole genome shotgun (WGS) entry which is preliminary data.</text>
</comment>
<gene>
    <name evidence="3" type="ORF">PRLR5076_23740</name>
</gene>
<evidence type="ECO:0000313" key="4">
    <source>
        <dbReference type="Proteomes" id="UP000825483"/>
    </source>
</evidence>
<dbReference type="Pfam" id="PF00899">
    <property type="entry name" value="ThiF"/>
    <property type="match status" value="1"/>
</dbReference>
<dbReference type="InterPro" id="IPR000594">
    <property type="entry name" value="ThiF_NAD_FAD-bd"/>
</dbReference>
<organism evidence="3 4">
    <name type="scientific">Prevotella lacticifex</name>
    <dbReference type="NCBI Taxonomy" id="2854755"/>
    <lineage>
        <taxon>Bacteria</taxon>
        <taxon>Pseudomonadati</taxon>
        <taxon>Bacteroidota</taxon>
        <taxon>Bacteroidia</taxon>
        <taxon>Bacteroidales</taxon>
        <taxon>Prevotellaceae</taxon>
        <taxon>Prevotella</taxon>
    </lineage>
</organism>
<evidence type="ECO:0000259" key="2">
    <source>
        <dbReference type="Pfam" id="PF00899"/>
    </source>
</evidence>
<dbReference type="GO" id="GO:0008641">
    <property type="term" value="F:ubiquitin-like modifier activating enzyme activity"/>
    <property type="evidence" value="ECO:0007669"/>
    <property type="project" value="InterPro"/>
</dbReference>
<dbReference type="PANTHER" id="PTHR43267:SF1">
    <property type="entry name" value="TRNA THREONYLCARBAMOYLADENOSINE DEHYDRATASE"/>
    <property type="match status" value="1"/>
</dbReference>
<evidence type="ECO:0000313" key="3">
    <source>
        <dbReference type="EMBL" id="GJG59523.1"/>
    </source>
</evidence>
<dbReference type="InterPro" id="IPR035985">
    <property type="entry name" value="Ubiquitin-activating_enz"/>
</dbReference>
<dbReference type="Proteomes" id="UP000825483">
    <property type="component" value="Unassembled WGS sequence"/>
</dbReference>
<dbReference type="GO" id="GO:0061503">
    <property type="term" value="F:tRNA threonylcarbamoyladenosine dehydratase"/>
    <property type="evidence" value="ECO:0007669"/>
    <property type="project" value="TreeGrafter"/>
</dbReference>
<accession>A0A9R1CZ13</accession>
<dbReference type="GO" id="GO:0061504">
    <property type="term" value="P:cyclic threonylcarbamoyladenosine biosynthetic process"/>
    <property type="evidence" value="ECO:0007669"/>
    <property type="project" value="TreeGrafter"/>
</dbReference>
<dbReference type="Gene3D" id="3.40.50.720">
    <property type="entry name" value="NAD(P)-binding Rossmann-like Domain"/>
    <property type="match status" value="1"/>
</dbReference>
<feature type="domain" description="THIF-type NAD/FAD binding fold" evidence="2">
    <location>
        <begin position="11"/>
        <end position="250"/>
    </location>
</feature>
<keyword evidence="4" id="KW-1185">Reference proteome</keyword>
<reference evidence="3" key="1">
    <citation type="journal article" date="2022" name="Int. J. Syst. Evol. Microbiol.">
        <title>Prevotella lacticifex sp. nov., isolated from the rumen of cows.</title>
        <authorList>
            <person name="Shinkai T."/>
            <person name="Ikeyama N."/>
            <person name="Kumagai M."/>
            <person name="Ohmori H."/>
            <person name="Sakamoto M."/>
            <person name="Ohkuma M."/>
            <person name="Mitsumori M."/>
        </authorList>
    </citation>
    <scope>NUCLEOTIDE SEQUENCE</scope>
    <source>
        <strain evidence="3">R5076</strain>
    </source>
</reference>
<dbReference type="SUPFAM" id="SSF69572">
    <property type="entry name" value="Activating enzymes of the ubiquitin-like proteins"/>
    <property type="match status" value="1"/>
</dbReference>
<dbReference type="GeneID" id="72466435"/>
<dbReference type="InterPro" id="IPR045886">
    <property type="entry name" value="ThiF/MoeB/HesA"/>
</dbReference>
<protein>
    <submittedName>
        <fullName evidence="3">tRNA threonylcarbamoyladenosine dehydratase</fullName>
    </submittedName>
</protein>